<comment type="caution">
    <text evidence="1">The sequence shown here is derived from an EMBL/GenBank/DDBJ whole genome shotgun (WGS) entry which is preliminary data.</text>
</comment>
<accession>I9S8K3</accession>
<name>I9S8K3_9BACE</name>
<evidence type="ECO:0000313" key="2">
    <source>
        <dbReference type="Proteomes" id="UP000003089"/>
    </source>
</evidence>
<gene>
    <name evidence="1" type="ORF">HMPREF1068_01235</name>
</gene>
<keyword evidence="2" id="KW-1185">Reference proteome</keyword>
<dbReference type="HOGENOM" id="CLU_3340238_0_0_10"/>
<organism evidence="1 2">
    <name type="scientific">Bacteroides nordii CL02T12C05</name>
    <dbReference type="NCBI Taxonomy" id="997884"/>
    <lineage>
        <taxon>Bacteria</taxon>
        <taxon>Pseudomonadati</taxon>
        <taxon>Bacteroidota</taxon>
        <taxon>Bacteroidia</taxon>
        <taxon>Bacteroidales</taxon>
        <taxon>Bacteroidaceae</taxon>
        <taxon>Bacteroides</taxon>
    </lineage>
</organism>
<dbReference type="Proteomes" id="UP000003089">
    <property type="component" value="Unassembled WGS sequence"/>
</dbReference>
<reference evidence="1 2" key="1">
    <citation type="submission" date="2012-02" db="EMBL/GenBank/DDBJ databases">
        <title>The Genome Sequence of Bacteroides nordii CL02T12C05.</title>
        <authorList>
            <consortium name="The Broad Institute Genome Sequencing Platform"/>
            <person name="Earl A."/>
            <person name="Ward D."/>
            <person name="Feldgarden M."/>
            <person name="Gevers D."/>
            <person name="Zitomersky N.L."/>
            <person name="Coyne M.J."/>
            <person name="Comstock L.E."/>
            <person name="Young S.K."/>
            <person name="Zeng Q."/>
            <person name="Gargeya S."/>
            <person name="Fitzgerald M."/>
            <person name="Haas B."/>
            <person name="Abouelleil A."/>
            <person name="Alvarado L."/>
            <person name="Arachchi H.M."/>
            <person name="Berlin A."/>
            <person name="Chapman S.B."/>
            <person name="Gearin G."/>
            <person name="Goldberg J."/>
            <person name="Griggs A."/>
            <person name="Gujja S."/>
            <person name="Hansen M."/>
            <person name="Heiman D."/>
            <person name="Howarth C."/>
            <person name="Larimer J."/>
            <person name="Lui A."/>
            <person name="MacDonald P.J.P."/>
            <person name="McCowen C."/>
            <person name="Montmayeur A."/>
            <person name="Murphy C."/>
            <person name="Neiman D."/>
            <person name="Pearson M."/>
            <person name="Priest M."/>
            <person name="Roberts A."/>
            <person name="Saif S."/>
            <person name="Shea T."/>
            <person name="Sisk P."/>
            <person name="Stolte C."/>
            <person name="Sykes S."/>
            <person name="Wortman J."/>
            <person name="Nusbaum C."/>
            <person name="Birren B."/>
        </authorList>
    </citation>
    <scope>NUCLEOTIDE SEQUENCE [LARGE SCALE GENOMIC DNA]</scope>
    <source>
        <strain evidence="1 2">CL02T12C05</strain>
    </source>
</reference>
<dbReference type="AlphaFoldDB" id="I9S8K3"/>
<dbReference type="PATRIC" id="fig|997884.3.peg.1257"/>
<sequence length="37" mass="4429">MNYTPINKIKIHTIRNHPSEMIYQLQESPPNKDEYAN</sequence>
<protein>
    <submittedName>
        <fullName evidence="1">Uncharacterized protein</fullName>
    </submittedName>
</protein>
<dbReference type="EMBL" id="AGXS01000015">
    <property type="protein sequence ID" value="EIY51688.1"/>
    <property type="molecule type" value="Genomic_DNA"/>
</dbReference>
<dbReference type="STRING" id="997884.HMPREF1068_01235"/>
<proteinExistence type="predicted"/>
<evidence type="ECO:0000313" key="1">
    <source>
        <dbReference type="EMBL" id="EIY51688.1"/>
    </source>
</evidence>